<dbReference type="Proteomes" id="UP001295794">
    <property type="component" value="Unassembled WGS sequence"/>
</dbReference>
<name>A0AAD2K611_9AGAR</name>
<protein>
    <recommendedName>
        <fullName evidence="4">Secreted protein</fullName>
    </recommendedName>
</protein>
<gene>
    <name evidence="2" type="ORF">MYCIT1_LOCUS31464</name>
</gene>
<dbReference type="EMBL" id="CAVNYO010000440">
    <property type="protein sequence ID" value="CAK5280811.1"/>
    <property type="molecule type" value="Genomic_DNA"/>
</dbReference>
<reference evidence="2" key="1">
    <citation type="submission" date="2023-11" db="EMBL/GenBank/DDBJ databases">
        <authorList>
            <person name="De Vega J J."/>
            <person name="De Vega J J."/>
        </authorList>
    </citation>
    <scope>NUCLEOTIDE SEQUENCE</scope>
</reference>
<accession>A0AAD2K611</accession>
<feature type="chain" id="PRO_5042035291" description="Secreted protein" evidence="1">
    <location>
        <begin position="24"/>
        <end position="94"/>
    </location>
</feature>
<evidence type="ECO:0000256" key="1">
    <source>
        <dbReference type="SAM" id="SignalP"/>
    </source>
</evidence>
<evidence type="ECO:0008006" key="4">
    <source>
        <dbReference type="Google" id="ProtNLM"/>
    </source>
</evidence>
<evidence type="ECO:0000313" key="3">
    <source>
        <dbReference type="Proteomes" id="UP001295794"/>
    </source>
</evidence>
<sequence length="94" mass="11049">MTPSSNSILFLLGFTIRVTVLHAHPRRSESAELYDSTRIVRETVLPFFLGRCRQYRVDLCFRVKVQFVQHASNDVGFRDIGMRKHPERAEERQQ</sequence>
<keyword evidence="1" id="KW-0732">Signal</keyword>
<feature type="signal peptide" evidence="1">
    <location>
        <begin position="1"/>
        <end position="23"/>
    </location>
</feature>
<feature type="non-terminal residue" evidence="2">
    <location>
        <position position="94"/>
    </location>
</feature>
<evidence type="ECO:0000313" key="2">
    <source>
        <dbReference type="EMBL" id="CAK5280811.1"/>
    </source>
</evidence>
<organism evidence="2 3">
    <name type="scientific">Mycena citricolor</name>
    <dbReference type="NCBI Taxonomy" id="2018698"/>
    <lineage>
        <taxon>Eukaryota</taxon>
        <taxon>Fungi</taxon>
        <taxon>Dikarya</taxon>
        <taxon>Basidiomycota</taxon>
        <taxon>Agaricomycotina</taxon>
        <taxon>Agaricomycetes</taxon>
        <taxon>Agaricomycetidae</taxon>
        <taxon>Agaricales</taxon>
        <taxon>Marasmiineae</taxon>
        <taxon>Mycenaceae</taxon>
        <taxon>Mycena</taxon>
    </lineage>
</organism>
<dbReference type="AlphaFoldDB" id="A0AAD2K611"/>
<keyword evidence="3" id="KW-1185">Reference proteome</keyword>
<comment type="caution">
    <text evidence="2">The sequence shown here is derived from an EMBL/GenBank/DDBJ whole genome shotgun (WGS) entry which is preliminary data.</text>
</comment>
<proteinExistence type="predicted"/>